<proteinExistence type="predicted"/>
<name>A0ABT0YFK3_9ACTN</name>
<evidence type="ECO:0000313" key="1">
    <source>
        <dbReference type="EMBL" id="MCM4084838.1"/>
    </source>
</evidence>
<reference evidence="1 2" key="1">
    <citation type="submission" date="2022-06" db="EMBL/GenBank/DDBJ databases">
        <title>Actinoplanes abujensis sp. nov., isolated from Nigerian arid soil.</title>
        <authorList>
            <person name="Ding P."/>
        </authorList>
    </citation>
    <scope>NUCLEOTIDE SEQUENCE [LARGE SCALE GENOMIC DNA]</scope>
    <source>
        <strain evidence="2">TRM88002</strain>
    </source>
</reference>
<accession>A0ABT0YFK3</accession>
<organism evidence="1 2">
    <name type="scientific">Paractinoplanes hotanensis</name>
    <dbReference type="NCBI Taxonomy" id="2906497"/>
    <lineage>
        <taxon>Bacteria</taxon>
        <taxon>Bacillati</taxon>
        <taxon>Actinomycetota</taxon>
        <taxon>Actinomycetes</taxon>
        <taxon>Micromonosporales</taxon>
        <taxon>Micromonosporaceae</taxon>
        <taxon>Paractinoplanes</taxon>
    </lineage>
</organism>
<dbReference type="Proteomes" id="UP001523216">
    <property type="component" value="Unassembled WGS sequence"/>
</dbReference>
<gene>
    <name evidence="1" type="ORF">LXN57_45655</name>
</gene>
<sequence length="95" mass="10119">MTMVLVTTVLVAMVAAGMWPVLKDLSAEDKNEDHSAAAEADCARKASSLEGALVVGLLRHEITSGQYRRAVERLAARDHDANPLKVSPPGGVDHE</sequence>
<evidence type="ECO:0000313" key="2">
    <source>
        <dbReference type="Proteomes" id="UP001523216"/>
    </source>
</evidence>
<keyword evidence="2" id="KW-1185">Reference proteome</keyword>
<comment type="caution">
    <text evidence="1">The sequence shown here is derived from an EMBL/GenBank/DDBJ whole genome shotgun (WGS) entry which is preliminary data.</text>
</comment>
<protein>
    <submittedName>
        <fullName evidence="1">Uncharacterized protein</fullName>
    </submittedName>
</protein>
<dbReference type="RefSeq" id="WP_251804577.1">
    <property type="nucleotide sequence ID" value="NZ_JAMQOL010000085.1"/>
</dbReference>
<dbReference type="EMBL" id="JAMQOL010000085">
    <property type="protein sequence ID" value="MCM4084838.1"/>
    <property type="molecule type" value="Genomic_DNA"/>
</dbReference>